<sequence length="809" mass="88769">MCHKRVKLVVVRHGVEALTVDLLGQVDVVGVEILGSPSMELQSVELRTVAPAVATLLAAIAGDDCEQLLNRTGHALAPLLRKEPALPHVLVEGVLRTADPVLVRSLAHNDSARPAHQDLWRAYADKDEGVVGSAWRAYDAGDDTVTGGSAPDNSAPDGPNLAVSTPEPDPVDTEATRFFVAHLYQVAKEHKGRRDLSWNELQAPRHAIRDQRGLDWPTVREAHRARRLRPDFVEHLLERPDCPEDVLAELAPAVSRPLDFVLGLGRPLSAATVRPLLRTVASAETLTTLVAQRLGRDVSGADLLAEARPARTVLKLALERTGDAPGKPGPGPDERAGWAEFQDRLTELVTGGLADNVAAWRALRGRLPKYDGSVTELVEEALAAAPPAPASPSPTAPDTAWPDAAETPGFFDTPSLHVNRAAFVLLLNAASTDVQWMLLPHLDDRTRYDLLAQGEWRNEWLSRAIAEDDRPILVLLSRHLHLSTEVIESLAALDDPAVNAGLIYQRHATDEQKWKLASGTPFTPGRAGPLPIDPDLRKLVLGIWYPYQMLPLLQSRDAELVSYALRMLKLPQNRVLRWVLERWERYGPDGLLELLPETIQKGVRTLVTELVEDPDPERALGRLRDAVHDAESPKHLFRRLRSGASPADLRAEGFRWDWDALIAEHRTNPFDVFVLPKLQALDDCPERLRRSAPVVLNGIEQRAMKALAGGKPAATVLTKTPVRDHHSWALHAVRLGCLPPVDVLRHGQPAYRALDPGLVDDAYRAELAALVHEHLAGRPEAWVVVLTLLPDFAGTVPELLRTVALATAP</sequence>
<evidence type="ECO:0000256" key="1">
    <source>
        <dbReference type="SAM" id="MobiDB-lite"/>
    </source>
</evidence>
<dbReference type="Proteomes" id="UP000621500">
    <property type="component" value="Unassembled WGS sequence"/>
</dbReference>
<organism evidence="2 3">
    <name type="scientific">Plantactinospora mayteni</name>
    <dbReference type="NCBI Taxonomy" id="566021"/>
    <lineage>
        <taxon>Bacteria</taxon>
        <taxon>Bacillati</taxon>
        <taxon>Actinomycetota</taxon>
        <taxon>Actinomycetes</taxon>
        <taxon>Micromonosporales</taxon>
        <taxon>Micromonosporaceae</taxon>
        <taxon>Plantactinospora</taxon>
    </lineage>
</organism>
<evidence type="ECO:0000313" key="2">
    <source>
        <dbReference type="EMBL" id="GIH00698.1"/>
    </source>
</evidence>
<dbReference type="EMBL" id="BONX01000056">
    <property type="protein sequence ID" value="GIH00698.1"/>
    <property type="molecule type" value="Genomic_DNA"/>
</dbReference>
<name>A0ABQ4F1C2_9ACTN</name>
<accession>A0ABQ4F1C2</accession>
<keyword evidence="3" id="KW-1185">Reference proteome</keyword>
<gene>
    <name evidence="2" type="ORF">Pma05_72700</name>
</gene>
<protein>
    <submittedName>
        <fullName evidence="2">Uncharacterized protein</fullName>
    </submittedName>
</protein>
<feature type="region of interest" description="Disordered" evidence="1">
    <location>
        <begin position="142"/>
        <end position="170"/>
    </location>
</feature>
<evidence type="ECO:0000313" key="3">
    <source>
        <dbReference type="Proteomes" id="UP000621500"/>
    </source>
</evidence>
<reference evidence="2 3" key="1">
    <citation type="submission" date="2021-01" db="EMBL/GenBank/DDBJ databases">
        <title>Whole genome shotgun sequence of Plantactinospora mayteni NBRC 109088.</title>
        <authorList>
            <person name="Komaki H."/>
            <person name="Tamura T."/>
        </authorList>
    </citation>
    <scope>NUCLEOTIDE SEQUENCE [LARGE SCALE GENOMIC DNA]</scope>
    <source>
        <strain evidence="2 3">NBRC 109088</strain>
    </source>
</reference>
<comment type="caution">
    <text evidence="2">The sequence shown here is derived from an EMBL/GenBank/DDBJ whole genome shotgun (WGS) entry which is preliminary data.</text>
</comment>
<proteinExistence type="predicted"/>